<evidence type="ECO:0000256" key="2">
    <source>
        <dbReference type="ARBA" id="ARBA00022833"/>
    </source>
</evidence>
<dbReference type="Proteomes" id="UP000748025">
    <property type="component" value="Unassembled WGS sequence"/>
</dbReference>
<organism evidence="8 9">
    <name type="scientific">Claviceps pusilla</name>
    <dbReference type="NCBI Taxonomy" id="123648"/>
    <lineage>
        <taxon>Eukaryota</taxon>
        <taxon>Fungi</taxon>
        <taxon>Dikarya</taxon>
        <taxon>Ascomycota</taxon>
        <taxon>Pezizomycotina</taxon>
        <taxon>Sordariomycetes</taxon>
        <taxon>Hypocreomycetidae</taxon>
        <taxon>Hypocreales</taxon>
        <taxon>Clavicipitaceae</taxon>
        <taxon>Claviceps</taxon>
    </lineage>
</organism>
<keyword evidence="4" id="KW-0238">DNA-binding</keyword>
<evidence type="ECO:0000313" key="9">
    <source>
        <dbReference type="Proteomes" id="UP000748025"/>
    </source>
</evidence>
<dbReference type="GO" id="GO:0046872">
    <property type="term" value="F:metal ion binding"/>
    <property type="evidence" value="ECO:0007669"/>
    <property type="project" value="UniProtKB-KW"/>
</dbReference>
<dbReference type="PANTHER" id="PTHR31313:SF4">
    <property type="entry name" value="CONIDIAL DEVELOPMENT PROTEIN FLUFFY"/>
    <property type="match status" value="1"/>
</dbReference>
<protein>
    <recommendedName>
        <fullName evidence="10">Transcription factor domain-containing protein</fullName>
    </recommendedName>
</protein>
<evidence type="ECO:0000256" key="4">
    <source>
        <dbReference type="ARBA" id="ARBA00023125"/>
    </source>
</evidence>
<evidence type="ECO:0008006" key="10">
    <source>
        <dbReference type="Google" id="ProtNLM"/>
    </source>
</evidence>
<feature type="region of interest" description="Disordered" evidence="7">
    <location>
        <begin position="183"/>
        <end position="203"/>
    </location>
</feature>
<dbReference type="GO" id="GO:0003677">
    <property type="term" value="F:DNA binding"/>
    <property type="evidence" value="ECO:0007669"/>
    <property type="project" value="UniProtKB-KW"/>
</dbReference>
<dbReference type="InterPro" id="IPR051615">
    <property type="entry name" value="Transcr_Regulatory_Elem"/>
</dbReference>
<accession>A0A9P7N8K1</accession>
<dbReference type="AlphaFoldDB" id="A0A9P7N8K1"/>
<evidence type="ECO:0000256" key="5">
    <source>
        <dbReference type="ARBA" id="ARBA00023163"/>
    </source>
</evidence>
<comment type="caution">
    <text evidence="8">The sequence shown here is derived from an EMBL/GenBank/DDBJ whole genome shotgun (WGS) entry which is preliminary data.</text>
</comment>
<evidence type="ECO:0000256" key="7">
    <source>
        <dbReference type="SAM" id="MobiDB-lite"/>
    </source>
</evidence>
<keyword evidence="5" id="KW-0804">Transcription</keyword>
<evidence type="ECO:0000256" key="6">
    <source>
        <dbReference type="ARBA" id="ARBA00023242"/>
    </source>
</evidence>
<name>A0A9P7N8K1_9HYPO</name>
<keyword evidence="3" id="KW-0805">Transcription regulation</keyword>
<dbReference type="OrthoDB" id="2123952at2759"/>
<reference evidence="8" key="1">
    <citation type="journal article" date="2020" name="bioRxiv">
        <title>Whole genome comparisons of ergot fungi reveals the divergence and evolution of species within the genus Claviceps are the result of varying mechanisms driving genome evolution and host range expansion.</title>
        <authorList>
            <person name="Wyka S.A."/>
            <person name="Mondo S.J."/>
            <person name="Liu M."/>
            <person name="Dettman J."/>
            <person name="Nalam V."/>
            <person name="Broders K.D."/>
        </authorList>
    </citation>
    <scope>NUCLEOTIDE SEQUENCE</scope>
    <source>
        <strain evidence="8">CCC 602</strain>
    </source>
</reference>
<feature type="compositionally biased region" description="Polar residues" evidence="7">
    <location>
        <begin position="188"/>
        <end position="197"/>
    </location>
</feature>
<dbReference type="CDD" id="cd12148">
    <property type="entry name" value="fungal_TF_MHR"/>
    <property type="match status" value="1"/>
</dbReference>
<evidence type="ECO:0000313" key="8">
    <source>
        <dbReference type="EMBL" id="KAG5999102.1"/>
    </source>
</evidence>
<dbReference type="PANTHER" id="PTHR31313">
    <property type="entry name" value="TY1 ENHANCER ACTIVATOR"/>
    <property type="match status" value="1"/>
</dbReference>
<keyword evidence="9" id="KW-1185">Reference proteome</keyword>
<keyword evidence="2" id="KW-0862">Zinc</keyword>
<gene>
    <name evidence="8" type="ORF">E4U43_002276</name>
</gene>
<dbReference type="EMBL" id="SRPW01001788">
    <property type="protein sequence ID" value="KAG5999102.1"/>
    <property type="molecule type" value="Genomic_DNA"/>
</dbReference>
<keyword evidence="6" id="KW-0539">Nucleus</keyword>
<keyword evidence="1" id="KW-0479">Metal-binding</keyword>
<sequence length="339" mass="38029">MPSLPINLPTIESLEAHPWIPYTDDDIPLQLPYQQASNERSVFTLFCQLSALSHQSLYLIQNPGQQLTAQNLLRHYTKYLLWYDELPEALRLGQNFTPYVLFAHMYYHSSIVMLFWPVADYAIIGTALSPKHICTEAADAILALLKSYARIYTLGRTPSFTPYLALTAAVVHLAALTDFSYERRTEPSGGNRSSTSAWPREAPSRNSAVLNALRADVAALEDMTQSHHLAQKALSILGVLFQKWGIEIETRAGEISLQDCIDICWPFNRTRLQGPPLGFSAEHLDREMEEGGWPEGRIRTTEKTVESVQHPLFVPLLELRRRTGLTEGALGRGGFGHLG</sequence>
<proteinExistence type="predicted"/>
<evidence type="ECO:0000256" key="1">
    <source>
        <dbReference type="ARBA" id="ARBA00022723"/>
    </source>
</evidence>
<evidence type="ECO:0000256" key="3">
    <source>
        <dbReference type="ARBA" id="ARBA00023015"/>
    </source>
</evidence>